<evidence type="ECO:0000256" key="3">
    <source>
        <dbReference type="ARBA" id="ARBA00022833"/>
    </source>
</evidence>
<accession>A0AAV5UCJ1</accession>
<evidence type="ECO:0000256" key="4">
    <source>
        <dbReference type="PROSITE-ProRule" id="PRU00175"/>
    </source>
</evidence>
<evidence type="ECO:0000313" key="7">
    <source>
        <dbReference type="EMBL" id="GMT04030.1"/>
    </source>
</evidence>
<feature type="non-terminal residue" evidence="7">
    <location>
        <position position="1"/>
    </location>
</feature>
<evidence type="ECO:0000259" key="6">
    <source>
        <dbReference type="PROSITE" id="PS50089"/>
    </source>
</evidence>
<feature type="region of interest" description="Disordered" evidence="5">
    <location>
        <begin position="112"/>
        <end position="146"/>
    </location>
</feature>
<sequence>LEMASYFEEHSLEADPLEVARLLLESGMAMELGLDLEKLFPDGRPTSEKELHGLPRVTVAESGKEDDSCPICLAVFGEDVDSSLILMPCNHHFHEKCVLAWLKQTNSCPSCRKKMPDPLQEEWERQEKRKRERERDLEELHDSMYG</sequence>
<dbReference type="GO" id="GO:0008270">
    <property type="term" value="F:zinc ion binding"/>
    <property type="evidence" value="ECO:0007669"/>
    <property type="project" value="UniProtKB-KW"/>
</dbReference>
<protein>
    <recommendedName>
        <fullName evidence="6">RING-type domain-containing protein</fullName>
    </recommendedName>
</protein>
<dbReference type="SMART" id="SM00184">
    <property type="entry name" value="RING"/>
    <property type="match status" value="1"/>
</dbReference>
<dbReference type="PANTHER" id="PTHR15710">
    <property type="entry name" value="E3 UBIQUITIN-PROTEIN LIGASE PRAJA"/>
    <property type="match status" value="1"/>
</dbReference>
<evidence type="ECO:0000256" key="1">
    <source>
        <dbReference type="ARBA" id="ARBA00022723"/>
    </source>
</evidence>
<keyword evidence="1" id="KW-0479">Metal-binding</keyword>
<organism evidence="7 8">
    <name type="scientific">Pristionchus entomophagus</name>
    <dbReference type="NCBI Taxonomy" id="358040"/>
    <lineage>
        <taxon>Eukaryota</taxon>
        <taxon>Metazoa</taxon>
        <taxon>Ecdysozoa</taxon>
        <taxon>Nematoda</taxon>
        <taxon>Chromadorea</taxon>
        <taxon>Rhabditida</taxon>
        <taxon>Rhabditina</taxon>
        <taxon>Diplogasteromorpha</taxon>
        <taxon>Diplogasteroidea</taxon>
        <taxon>Neodiplogasteridae</taxon>
        <taxon>Pristionchus</taxon>
    </lineage>
</organism>
<dbReference type="SUPFAM" id="SSF57850">
    <property type="entry name" value="RING/U-box"/>
    <property type="match status" value="1"/>
</dbReference>
<evidence type="ECO:0000256" key="5">
    <source>
        <dbReference type="SAM" id="MobiDB-lite"/>
    </source>
</evidence>
<gene>
    <name evidence="7" type="ORF">PENTCL1PPCAC_26204</name>
</gene>
<evidence type="ECO:0000256" key="2">
    <source>
        <dbReference type="ARBA" id="ARBA00022771"/>
    </source>
</evidence>
<dbReference type="Proteomes" id="UP001432027">
    <property type="component" value="Unassembled WGS sequence"/>
</dbReference>
<dbReference type="EMBL" id="BTSX01000006">
    <property type="protein sequence ID" value="GMT04030.1"/>
    <property type="molecule type" value="Genomic_DNA"/>
</dbReference>
<feature type="domain" description="RING-type" evidence="6">
    <location>
        <begin position="69"/>
        <end position="112"/>
    </location>
</feature>
<keyword evidence="2 4" id="KW-0863">Zinc-finger</keyword>
<keyword evidence="3" id="KW-0862">Zinc</keyword>
<evidence type="ECO:0000313" key="8">
    <source>
        <dbReference type="Proteomes" id="UP001432027"/>
    </source>
</evidence>
<name>A0AAV5UCJ1_9BILA</name>
<feature type="compositionally biased region" description="Basic and acidic residues" evidence="5">
    <location>
        <begin position="122"/>
        <end position="146"/>
    </location>
</feature>
<comment type="caution">
    <text evidence="7">The sequence shown here is derived from an EMBL/GenBank/DDBJ whole genome shotgun (WGS) entry which is preliminary data.</text>
</comment>
<reference evidence="7" key="1">
    <citation type="submission" date="2023-10" db="EMBL/GenBank/DDBJ databases">
        <title>Genome assembly of Pristionchus species.</title>
        <authorList>
            <person name="Yoshida K."/>
            <person name="Sommer R.J."/>
        </authorList>
    </citation>
    <scope>NUCLEOTIDE SEQUENCE</scope>
    <source>
        <strain evidence="7">RS0144</strain>
    </source>
</reference>
<dbReference type="Gene3D" id="3.30.40.10">
    <property type="entry name" value="Zinc/RING finger domain, C3HC4 (zinc finger)"/>
    <property type="match status" value="1"/>
</dbReference>
<dbReference type="InterPro" id="IPR013083">
    <property type="entry name" value="Znf_RING/FYVE/PHD"/>
</dbReference>
<dbReference type="AlphaFoldDB" id="A0AAV5UCJ1"/>
<dbReference type="PROSITE" id="PS50089">
    <property type="entry name" value="ZF_RING_2"/>
    <property type="match status" value="1"/>
</dbReference>
<dbReference type="Pfam" id="PF13639">
    <property type="entry name" value="zf-RING_2"/>
    <property type="match status" value="1"/>
</dbReference>
<dbReference type="InterPro" id="IPR001841">
    <property type="entry name" value="Znf_RING"/>
</dbReference>
<keyword evidence="8" id="KW-1185">Reference proteome</keyword>
<proteinExistence type="predicted"/>